<sequence length="24" mass="2696">HDDAAKQCRDLSQELVNLRGELGK</sequence>
<organism evidence="1">
    <name type="scientific">Tetraodon nigroviridis</name>
    <name type="common">Spotted green pufferfish</name>
    <name type="synonym">Chelonodon nigroviridis</name>
    <dbReference type="NCBI Taxonomy" id="99883"/>
    <lineage>
        <taxon>Eukaryota</taxon>
        <taxon>Metazoa</taxon>
        <taxon>Chordata</taxon>
        <taxon>Craniata</taxon>
        <taxon>Vertebrata</taxon>
        <taxon>Euteleostomi</taxon>
        <taxon>Actinopterygii</taxon>
        <taxon>Neopterygii</taxon>
        <taxon>Teleostei</taxon>
        <taxon>Neoteleostei</taxon>
        <taxon>Acanthomorphata</taxon>
        <taxon>Eupercaria</taxon>
        <taxon>Tetraodontiformes</taxon>
        <taxon>Tetradontoidea</taxon>
        <taxon>Tetraodontidae</taxon>
        <taxon>Tetraodon</taxon>
    </lineage>
</organism>
<reference evidence="1" key="2">
    <citation type="submission" date="2004-02" db="EMBL/GenBank/DDBJ databases">
        <authorList>
            <consortium name="Genoscope"/>
            <consortium name="Whitehead Institute Centre for Genome Research"/>
        </authorList>
    </citation>
    <scope>NUCLEOTIDE SEQUENCE</scope>
</reference>
<accession>Q4RCH7</accession>
<dbReference type="AlphaFoldDB" id="Q4RCH7"/>
<dbReference type="EMBL" id="CAAE01018913">
    <property type="protein sequence ID" value="CAG13906.1"/>
    <property type="molecule type" value="Genomic_DNA"/>
</dbReference>
<reference evidence="1" key="1">
    <citation type="journal article" date="2004" name="Nature">
        <title>Genome duplication in the teleost fish Tetraodon nigroviridis reveals the early vertebrate proto-karyotype.</title>
        <authorList>
            <person name="Jaillon O."/>
            <person name="Aury J.-M."/>
            <person name="Brunet F."/>
            <person name="Petit J.-L."/>
            <person name="Stange-Thomann N."/>
            <person name="Mauceli E."/>
            <person name="Bouneau L."/>
            <person name="Fischer C."/>
            <person name="Ozouf-Costaz C."/>
            <person name="Bernot A."/>
            <person name="Nicaud S."/>
            <person name="Jaffe D."/>
            <person name="Fisher S."/>
            <person name="Lutfalla G."/>
            <person name="Dossat C."/>
            <person name="Segurens B."/>
            <person name="Dasilva C."/>
            <person name="Salanoubat M."/>
            <person name="Levy M."/>
            <person name="Boudet N."/>
            <person name="Castellano S."/>
            <person name="Anthouard V."/>
            <person name="Jubin C."/>
            <person name="Castelli V."/>
            <person name="Katinka M."/>
            <person name="Vacherie B."/>
            <person name="Biemont C."/>
            <person name="Skalli Z."/>
            <person name="Cattolico L."/>
            <person name="Poulain J."/>
            <person name="De Berardinis V."/>
            <person name="Cruaud C."/>
            <person name="Duprat S."/>
            <person name="Brottier P."/>
            <person name="Coutanceau J.-P."/>
            <person name="Gouzy J."/>
            <person name="Parra G."/>
            <person name="Lardier G."/>
            <person name="Chapple C."/>
            <person name="McKernan K.J."/>
            <person name="McEwan P."/>
            <person name="Bosak S."/>
            <person name="Kellis M."/>
            <person name="Volff J.-N."/>
            <person name="Guigo R."/>
            <person name="Zody M.C."/>
            <person name="Mesirov J."/>
            <person name="Lindblad-Toh K."/>
            <person name="Birren B."/>
            <person name="Nusbaum C."/>
            <person name="Kahn D."/>
            <person name="Robinson-Rechavi M."/>
            <person name="Laudet V."/>
            <person name="Schachter V."/>
            <person name="Quetier F."/>
            <person name="Saurin W."/>
            <person name="Scarpelli C."/>
            <person name="Wincker P."/>
            <person name="Lander E.S."/>
            <person name="Weissenbach J."/>
            <person name="Roest Crollius H."/>
        </authorList>
    </citation>
    <scope>NUCLEOTIDE SEQUENCE [LARGE SCALE GENOMIC DNA]</scope>
</reference>
<evidence type="ECO:0000313" key="1">
    <source>
        <dbReference type="EMBL" id="CAG13906.1"/>
    </source>
</evidence>
<gene>
    <name evidence="1" type="ORF">GSTENG00036670001</name>
</gene>
<comment type="caution">
    <text evidence="1">The sequence shown here is derived from an EMBL/GenBank/DDBJ whole genome shotgun (WGS) entry which is preliminary data.</text>
</comment>
<feature type="non-terminal residue" evidence="1">
    <location>
        <position position="1"/>
    </location>
</feature>
<dbReference type="KEGG" id="tng:GSTEN00036670G001"/>
<proteinExistence type="predicted"/>
<name>Q4RCH7_TETNG</name>
<protein>
    <submittedName>
        <fullName evidence="1">(spotted green pufferfish) hypothetical protein</fullName>
    </submittedName>
</protein>